<keyword evidence="2" id="KW-0645">Protease</keyword>
<dbReference type="GO" id="GO:0008234">
    <property type="term" value="F:cysteine-type peptidase activity"/>
    <property type="evidence" value="ECO:0007669"/>
    <property type="project" value="UniProtKB-KW"/>
</dbReference>
<dbReference type="PANTHER" id="PTHR47053:SF1">
    <property type="entry name" value="MUREIN DD-ENDOPEPTIDASE MEPH-RELATED"/>
    <property type="match status" value="1"/>
</dbReference>
<evidence type="ECO:0000256" key="3">
    <source>
        <dbReference type="ARBA" id="ARBA00022729"/>
    </source>
</evidence>
<dbReference type="SMART" id="SM00257">
    <property type="entry name" value="LysM"/>
    <property type="match status" value="2"/>
</dbReference>
<evidence type="ECO:0000256" key="4">
    <source>
        <dbReference type="ARBA" id="ARBA00022737"/>
    </source>
</evidence>
<dbReference type="Pfam" id="PF00877">
    <property type="entry name" value="NLPC_P60"/>
    <property type="match status" value="1"/>
</dbReference>
<dbReference type="InterPro" id="IPR001387">
    <property type="entry name" value="Cro/C1-type_HTH"/>
</dbReference>
<dbReference type="EMBL" id="RBZN01000042">
    <property type="protein sequence ID" value="RKQ14579.1"/>
    <property type="molecule type" value="Genomic_DNA"/>
</dbReference>
<name>A0A494YWV0_9BACL</name>
<dbReference type="InterPro" id="IPR000064">
    <property type="entry name" value="NLP_P60_dom"/>
</dbReference>
<dbReference type="PANTHER" id="PTHR47053">
    <property type="entry name" value="MUREIN DD-ENDOPEPTIDASE MEPH-RELATED"/>
    <property type="match status" value="1"/>
</dbReference>
<protein>
    <submittedName>
        <fullName evidence="11">LysM peptidoglycan-binding domain-containing protein</fullName>
    </submittedName>
</protein>
<dbReference type="CDD" id="cd00118">
    <property type="entry name" value="LysM"/>
    <property type="match status" value="2"/>
</dbReference>
<dbReference type="Pfam" id="PF01476">
    <property type="entry name" value="LysM"/>
    <property type="match status" value="2"/>
</dbReference>
<dbReference type="InterPro" id="IPR038765">
    <property type="entry name" value="Papain-like_cys_pep_sf"/>
</dbReference>
<dbReference type="Gene3D" id="3.10.350.10">
    <property type="entry name" value="LysM domain"/>
    <property type="match status" value="2"/>
</dbReference>
<sequence>MSYNKKLLLFTSAIIATSIVTPQIAEASTYVVSKGDTLTKIAKTSNTTIDQLKEWNKLKNDTIFVGQKLVVQSSKTSKPVANTNTITESIEKDVSTYKIEKGDTLSKISKKFGVSIADLQKWNKLDSDKIFVGQVLKLNPTAQISNIGEPVKDFANEVIATTEQQINNQLSKEVPIKQAPSSNVQTIYKKVIELANTFIGTPYLYGGNTPEGFDCSGFVRYVYSNAGINIVRKSSNDYFLNDTTTVQTAVPGDLVFFKDTYIAGISHMGIYLGDGVFIHAGSDGVELSKLEYEYWNSRFVTFKRFNQIASK</sequence>
<dbReference type="PROSITE" id="PS50943">
    <property type="entry name" value="HTH_CROC1"/>
    <property type="match status" value="1"/>
</dbReference>
<dbReference type="AlphaFoldDB" id="A0A494YWV0"/>
<comment type="caution">
    <text evidence="11">The sequence shown here is derived from an EMBL/GenBank/DDBJ whole genome shotgun (WGS) entry which is preliminary data.</text>
</comment>
<feature type="domain" description="HTH cro/C1-type" evidence="8">
    <location>
        <begin position="103"/>
        <end position="119"/>
    </location>
</feature>
<dbReference type="SUPFAM" id="SSF54001">
    <property type="entry name" value="Cysteine proteinases"/>
    <property type="match status" value="1"/>
</dbReference>
<dbReference type="SUPFAM" id="SSF54106">
    <property type="entry name" value="LysM domain"/>
    <property type="match status" value="2"/>
</dbReference>
<dbReference type="InterPro" id="IPR036779">
    <property type="entry name" value="LysM_dom_sf"/>
</dbReference>
<feature type="signal peptide" evidence="7">
    <location>
        <begin position="1"/>
        <end position="27"/>
    </location>
</feature>
<gene>
    <name evidence="11" type="ORF">D8M03_13830</name>
</gene>
<evidence type="ECO:0000256" key="2">
    <source>
        <dbReference type="ARBA" id="ARBA00022670"/>
    </source>
</evidence>
<dbReference type="InterPro" id="IPR018392">
    <property type="entry name" value="LysM"/>
</dbReference>
<dbReference type="Proteomes" id="UP000272238">
    <property type="component" value="Unassembled WGS sequence"/>
</dbReference>
<keyword evidence="4" id="KW-0677">Repeat</keyword>
<accession>A0A494YWV0</accession>
<feature type="domain" description="LysM" evidence="9">
    <location>
        <begin position="28"/>
        <end position="71"/>
    </location>
</feature>
<proteinExistence type="inferred from homology"/>
<feature type="domain" description="NlpC/P60" evidence="10">
    <location>
        <begin position="185"/>
        <end position="306"/>
    </location>
</feature>
<dbReference type="InterPro" id="IPR051202">
    <property type="entry name" value="Peptidase_C40"/>
</dbReference>
<feature type="domain" description="LysM" evidence="9">
    <location>
        <begin position="95"/>
        <end position="138"/>
    </location>
</feature>
<reference evidence="11 12" key="1">
    <citation type="journal article" date="2016" name="Antonie Van Leeuwenhoek">
        <title>Lysinibacillus endophyticus sp. nov., an indole-3-acetic acid producing endophytic bacterium isolated from corn root (Zea mays cv. Xinken-5).</title>
        <authorList>
            <person name="Yu J."/>
            <person name="Guan X."/>
            <person name="Liu C."/>
            <person name="Xiang W."/>
            <person name="Yu Z."/>
            <person name="Liu X."/>
            <person name="Wang G."/>
        </authorList>
    </citation>
    <scope>NUCLEOTIDE SEQUENCE [LARGE SCALE GENOMIC DNA]</scope>
    <source>
        <strain evidence="11 12">DSM 100506</strain>
    </source>
</reference>
<evidence type="ECO:0000313" key="11">
    <source>
        <dbReference type="EMBL" id="RKQ14579.1"/>
    </source>
</evidence>
<keyword evidence="5" id="KW-0378">Hydrolase</keyword>
<keyword evidence="3 7" id="KW-0732">Signal</keyword>
<comment type="similarity">
    <text evidence="1">Belongs to the peptidase C40 family.</text>
</comment>
<evidence type="ECO:0000256" key="5">
    <source>
        <dbReference type="ARBA" id="ARBA00022801"/>
    </source>
</evidence>
<evidence type="ECO:0000313" key="12">
    <source>
        <dbReference type="Proteomes" id="UP000272238"/>
    </source>
</evidence>
<dbReference type="GO" id="GO:0006508">
    <property type="term" value="P:proteolysis"/>
    <property type="evidence" value="ECO:0007669"/>
    <property type="project" value="UniProtKB-KW"/>
</dbReference>
<evidence type="ECO:0000259" key="9">
    <source>
        <dbReference type="PROSITE" id="PS51782"/>
    </source>
</evidence>
<organism evidence="11 12">
    <name type="scientific">Ureibacillus endophyticus</name>
    <dbReference type="NCBI Taxonomy" id="1978490"/>
    <lineage>
        <taxon>Bacteria</taxon>
        <taxon>Bacillati</taxon>
        <taxon>Bacillota</taxon>
        <taxon>Bacilli</taxon>
        <taxon>Bacillales</taxon>
        <taxon>Caryophanaceae</taxon>
        <taxon>Ureibacillus</taxon>
    </lineage>
</organism>
<dbReference type="OrthoDB" id="9813368at2"/>
<evidence type="ECO:0000259" key="8">
    <source>
        <dbReference type="PROSITE" id="PS50943"/>
    </source>
</evidence>
<dbReference type="RefSeq" id="WP_121215417.1">
    <property type="nucleotide sequence ID" value="NZ_JBBYAI010000001.1"/>
</dbReference>
<evidence type="ECO:0000256" key="6">
    <source>
        <dbReference type="ARBA" id="ARBA00022807"/>
    </source>
</evidence>
<keyword evidence="6" id="KW-0788">Thiol protease</keyword>
<feature type="chain" id="PRO_5019767697" evidence="7">
    <location>
        <begin position="28"/>
        <end position="311"/>
    </location>
</feature>
<evidence type="ECO:0000256" key="7">
    <source>
        <dbReference type="SAM" id="SignalP"/>
    </source>
</evidence>
<evidence type="ECO:0000259" key="10">
    <source>
        <dbReference type="PROSITE" id="PS51935"/>
    </source>
</evidence>
<dbReference type="PROSITE" id="PS51782">
    <property type="entry name" value="LYSM"/>
    <property type="match status" value="2"/>
</dbReference>
<dbReference type="Gene3D" id="3.90.1720.10">
    <property type="entry name" value="endopeptidase domain like (from Nostoc punctiforme)"/>
    <property type="match status" value="1"/>
</dbReference>
<keyword evidence="12" id="KW-1185">Reference proteome</keyword>
<dbReference type="PROSITE" id="PS51935">
    <property type="entry name" value="NLPC_P60"/>
    <property type="match status" value="1"/>
</dbReference>
<evidence type="ECO:0000256" key="1">
    <source>
        <dbReference type="ARBA" id="ARBA00007074"/>
    </source>
</evidence>